<dbReference type="Pfam" id="PF13351">
    <property type="entry name" value="DUF4099"/>
    <property type="match status" value="1"/>
</dbReference>
<dbReference type="InterPro" id="IPR025343">
    <property type="entry name" value="DUF4099"/>
</dbReference>
<organism evidence="4 5">
    <name type="scientific">Elizabethkingia anophelis</name>
    <dbReference type="NCBI Taxonomy" id="1117645"/>
    <lineage>
        <taxon>Bacteria</taxon>
        <taxon>Pseudomonadati</taxon>
        <taxon>Bacteroidota</taxon>
        <taxon>Flavobacteriia</taxon>
        <taxon>Flavobacteriales</taxon>
        <taxon>Weeksellaceae</taxon>
        <taxon>Elizabethkingia</taxon>
    </lineage>
</organism>
<evidence type="ECO:0008006" key="6">
    <source>
        <dbReference type="Google" id="ProtNLM"/>
    </source>
</evidence>
<dbReference type="Proteomes" id="UP000254876">
    <property type="component" value="Unassembled WGS sequence"/>
</dbReference>
<evidence type="ECO:0000256" key="1">
    <source>
        <dbReference type="SAM" id="MobiDB-lite"/>
    </source>
</evidence>
<feature type="domain" description="DUF4099" evidence="3">
    <location>
        <begin position="151"/>
        <end position="231"/>
    </location>
</feature>
<evidence type="ECO:0000313" key="5">
    <source>
        <dbReference type="Proteomes" id="UP000254876"/>
    </source>
</evidence>
<dbReference type="InterPro" id="IPR025222">
    <property type="entry name" value="DUF3945"/>
</dbReference>
<sequence length="445" mass="51627">MENKKVLEEKEITQQNGIKKTNDTLLVLHHDTDTIKLVQGIDHNGNLKDIPLSHNTSEVPILIDEENQDFVNFYCDFYSQLKHPEEFSFFKVSEYEAVQTGKDLQQYIDHARPEDYKDLSQYEININTVQNIKNLTSNASHKKSSKERYLYSLKDIDWYTMEKLGLNQQLLENRGVLVPLLKGLKTSVLVPISIRMGDTHIRTDARIALRANTSGLLEPIIYPVRKAPNFKESFFGHYFTKEDQRHLTTTGNMGRVVDLIHPVTNEVIPSLISIDRLTREFFSYRTENIRIPQTIGGIQLSKEQEEILKSGRVLFLENILSRRGNLFNASLQFNAEKGYVEFLFNKELKESKLNNLFQKNSTFKPPFDIPKIFRGKLLENWQYEKLKAGEIVYINGLTNKKGNQYQGYISYDKNNGKFEFSFKNPNKKEQQEAKKISGISKGRKL</sequence>
<evidence type="ECO:0000313" key="4">
    <source>
        <dbReference type="EMBL" id="STC96935.1"/>
    </source>
</evidence>
<evidence type="ECO:0000259" key="3">
    <source>
        <dbReference type="Pfam" id="PF13351"/>
    </source>
</evidence>
<evidence type="ECO:0000259" key="2">
    <source>
        <dbReference type="Pfam" id="PF13101"/>
    </source>
</evidence>
<protein>
    <recommendedName>
        <fullName evidence="6">DUF3945 domain-containing protein</fullName>
    </recommendedName>
</protein>
<gene>
    <name evidence="4" type="ORF">NCTC10588_00795</name>
</gene>
<reference evidence="4 5" key="1">
    <citation type="submission" date="2018-06" db="EMBL/GenBank/DDBJ databases">
        <authorList>
            <consortium name="Pathogen Informatics"/>
            <person name="Doyle S."/>
        </authorList>
    </citation>
    <scope>NUCLEOTIDE SEQUENCE [LARGE SCALE GENOMIC DNA]</scope>
    <source>
        <strain evidence="4 5">NCTC10588</strain>
    </source>
</reference>
<dbReference type="RefSeq" id="WP_115172333.1">
    <property type="nucleotide sequence ID" value="NZ_JACLEQ010000007.1"/>
</dbReference>
<feature type="compositionally biased region" description="Basic and acidic residues" evidence="1">
    <location>
        <begin position="426"/>
        <end position="435"/>
    </location>
</feature>
<dbReference type="EMBL" id="UFYD01000001">
    <property type="protein sequence ID" value="STC96935.1"/>
    <property type="molecule type" value="Genomic_DNA"/>
</dbReference>
<feature type="region of interest" description="Disordered" evidence="1">
    <location>
        <begin position="426"/>
        <end position="445"/>
    </location>
</feature>
<dbReference type="Pfam" id="PF13101">
    <property type="entry name" value="DUF3945"/>
    <property type="match status" value="2"/>
</dbReference>
<proteinExistence type="predicted"/>
<name>A0A7Z7PW45_9FLAO</name>
<dbReference type="AlphaFoldDB" id="A0A7Z7PW45"/>
<comment type="caution">
    <text evidence="4">The sequence shown here is derived from an EMBL/GenBank/DDBJ whole genome shotgun (WGS) entry which is preliminary data.</text>
</comment>
<feature type="domain" description="DUF3945" evidence="2">
    <location>
        <begin position="292"/>
        <end position="345"/>
    </location>
</feature>
<feature type="domain" description="DUF3945" evidence="2">
    <location>
        <begin position="375"/>
        <end position="422"/>
    </location>
</feature>
<accession>A0A7Z7PW45</accession>